<protein>
    <submittedName>
        <fullName evidence="2">Sugar phosphate isomerase/epimerase</fullName>
    </submittedName>
</protein>
<dbReference type="Proteomes" id="UP000619295">
    <property type="component" value="Unassembled WGS sequence"/>
</dbReference>
<gene>
    <name evidence="2" type="ORF">IED13_12385</name>
</gene>
<dbReference type="Gene3D" id="3.20.20.150">
    <property type="entry name" value="Divalent-metal-dependent TIM barrel enzymes"/>
    <property type="match status" value="1"/>
</dbReference>
<dbReference type="PANTHER" id="PTHR12110">
    <property type="entry name" value="HYDROXYPYRUVATE ISOMERASE"/>
    <property type="match status" value="1"/>
</dbReference>
<organism evidence="2 3">
    <name type="scientific">Bosea spartocytisi</name>
    <dbReference type="NCBI Taxonomy" id="2773451"/>
    <lineage>
        <taxon>Bacteria</taxon>
        <taxon>Pseudomonadati</taxon>
        <taxon>Pseudomonadota</taxon>
        <taxon>Alphaproteobacteria</taxon>
        <taxon>Hyphomicrobiales</taxon>
        <taxon>Boseaceae</taxon>
        <taxon>Bosea</taxon>
    </lineage>
</organism>
<dbReference type="SUPFAM" id="SSF51658">
    <property type="entry name" value="Xylose isomerase-like"/>
    <property type="match status" value="1"/>
</dbReference>
<keyword evidence="3" id="KW-1185">Reference proteome</keyword>
<dbReference type="PANTHER" id="PTHR12110:SF48">
    <property type="entry name" value="BLL3656 PROTEIN"/>
    <property type="match status" value="1"/>
</dbReference>
<feature type="domain" description="Xylose isomerase-like TIM barrel" evidence="1">
    <location>
        <begin position="20"/>
        <end position="245"/>
    </location>
</feature>
<proteinExistence type="predicted"/>
<reference evidence="2" key="1">
    <citation type="submission" date="2020-09" db="EMBL/GenBank/DDBJ databases">
        <title>Bosea spartocytisi sp. nov. a root nodule endophyte of Spartocytisus supranubius in the high mountain ecosystem fo the Teide National Park (Canary Islands, Spain).</title>
        <authorList>
            <person name="Pulido-Suarez L."/>
            <person name="Peix A."/>
            <person name="Igual J.M."/>
            <person name="Socas-Perez N."/>
            <person name="Velazquez E."/>
            <person name="Flores-Felix J.D."/>
            <person name="Leon-Barrios M."/>
        </authorList>
    </citation>
    <scope>NUCLEOTIDE SEQUENCE</scope>
    <source>
        <strain evidence="2">SSUT16</strain>
    </source>
</reference>
<comment type="caution">
    <text evidence="2">The sequence shown here is derived from an EMBL/GenBank/DDBJ whole genome shotgun (WGS) entry which is preliminary data.</text>
</comment>
<dbReference type="InterPro" id="IPR050312">
    <property type="entry name" value="IolE/XylAMocC-like"/>
</dbReference>
<dbReference type="RefSeq" id="WP_191124339.1">
    <property type="nucleotide sequence ID" value="NZ_JACXWY010000006.1"/>
</dbReference>
<dbReference type="AlphaFoldDB" id="A0A927E925"/>
<sequence>MLSLAHLTFMQAGPLELISLAEAGGFDAVGLRLIDPAPEAALFPVVTDAGLCRRTKAALEATGLTLLDIEAVWLWPQTQVPKLRPAFEAGAELGARNLLVAGNDADRNRMTDRLAELCGMAREYGMGVGFEFIPYTALNSLAFAQEILKAADQPHAGLLIDALHLARSGGSPADIAAIDPALIAYGHLCDAPASSPGLEGLRAEARGARLYPGDGDLPLADFLNALPADKPIALEAPSAAYGHDDSERARRAGAACRALLASIGRG</sequence>
<dbReference type="EMBL" id="JACXWY010000006">
    <property type="protein sequence ID" value="MBD3846497.1"/>
    <property type="molecule type" value="Genomic_DNA"/>
</dbReference>
<evidence type="ECO:0000313" key="2">
    <source>
        <dbReference type="EMBL" id="MBD3846497.1"/>
    </source>
</evidence>
<name>A0A927E925_9HYPH</name>
<dbReference type="GO" id="GO:0016853">
    <property type="term" value="F:isomerase activity"/>
    <property type="evidence" value="ECO:0007669"/>
    <property type="project" value="UniProtKB-KW"/>
</dbReference>
<keyword evidence="2" id="KW-0413">Isomerase</keyword>
<dbReference type="InterPro" id="IPR036237">
    <property type="entry name" value="Xyl_isomerase-like_sf"/>
</dbReference>
<dbReference type="InterPro" id="IPR013022">
    <property type="entry name" value="Xyl_isomerase-like_TIM-brl"/>
</dbReference>
<accession>A0A927E925</accession>
<evidence type="ECO:0000313" key="3">
    <source>
        <dbReference type="Proteomes" id="UP000619295"/>
    </source>
</evidence>
<dbReference type="Pfam" id="PF01261">
    <property type="entry name" value="AP_endonuc_2"/>
    <property type="match status" value="1"/>
</dbReference>
<evidence type="ECO:0000259" key="1">
    <source>
        <dbReference type="Pfam" id="PF01261"/>
    </source>
</evidence>